<evidence type="ECO:0000259" key="1">
    <source>
        <dbReference type="Pfam" id="PF00248"/>
    </source>
</evidence>
<dbReference type="GO" id="GO:0016491">
    <property type="term" value="F:oxidoreductase activity"/>
    <property type="evidence" value="ECO:0007669"/>
    <property type="project" value="InterPro"/>
</dbReference>
<organism evidence="2 3">
    <name type="scientific">Croceibacter atlanticus (strain ATCC BAA-628 / JCM 21780 / CIP 108009 / IAM 15332 / KCTC 12090 / HTCC2559)</name>
    <dbReference type="NCBI Taxonomy" id="216432"/>
    <lineage>
        <taxon>Bacteria</taxon>
        <taxon>Pseudomonadati</taxon>
        <taxon>Bacteroidota</taxon>
        <taxon>Flavobacteriia</taxon>
        <taxon>Flavobacteriales</taxon>
        <taxon>Flavobacteriaceae</taxon>
        <taxon>Croceibacter</taxon>
    </lineage>
</organism>
<evidence type="ECO:0000313" key="2">
    <source>
        <dbReference type="EMBL" id="EAP87523.1"/>
    </source>
</evidence>
<dbReference type="GO" id="GO:0005829">
    <property type="term" value="C:cytosol"/>
    <property type="evidence" value="ECO:0007669"/>
    <property type="project" value="TreeGrafter"/>
</dbReference>
<dbReference type="Proteomes" id="UP000002297">
    <property type="component" value="Chromosome"/>
</dbReference>
<evidence type="ECO:0000313" key="3">
    <source>
        <dbReference type="Proteomes" id="UP000002297"/>
    </source>
</evidence>
<name>A3U5K6_CROAH</name>
<keyword evidence="3" id="KW-1185">Reference proteome</keyword>
<dbReference type="AlphaFoldDB" id="A3U5K6"/>
<dbReference type="RefSeq" id="WP_013186201.1">
    <property type="nucleotide sequence ID" value="NC_014230.1"/>
</dbReference>
<dbReference type="Pfam" id="PF00248">
    <property type="entry name" value="Aldo_ket_red"/>
    <property type="match status" value="1"/>
</dbReference>
<dbReference type="KEGG" id="cat:CA2559_02170"/>
<dbReference type="GeneID" id="89452230"/>
<dbReference type="eggNOG" id="COG4989">
    <property type="taxonomic scope" value="Bacteria"/>
</dbReference>
<dbReference type="InterPro" id="IPR050523">
    <property type="entry name" value="AKR_Detox_Biosynth"/>
</dbReference>
<dbReference type="OrthoDB" id="9773828at2"/>
<gene>
    <name evidence="2" type="ordered locus">CA2559_02170</name>
</gene>
<feature type="domain" description="NADP-dependent oxidoreductase" evidence="1">
    <location>
        <begin position="10"/>
        <end position="280"/>
    </location>
</feature>
<dbReference type="EMBL" id="CP002046">
    <property type="protein sequence ID" value="EAP87523.1"/>
    <property type="molecule type" value="Genomic_DNA"/>
</dbReference>
<dbReference type="Gene3D" id="3.20.20.100">
    <property type="entry name" value="NADP-dependent oxidoreductase domain"/>
    <property type="match status" value="1"/>
</dbReference>
<dbReference type="HOGENOM" id="CLU_023205_8_0_10"/>
<protein>
    <submittedName>
        <fullName evidence="2">Oxidoreductase, aldo/keto reductase family protein</fullName>
    </submittedName>
</protein>
<proteinExistence type="predicted"/>
<dbReference type="PANTHER" id="PTHR43364">
    <property type="entry name" value="NADH-SPECIFIC METHYLGLYOXAL REDUCTASE-RELATED"/>
    <property type="match status" value="1"/>
</dbReference>
<dbReference type="SUPFAM" id="SSF51430">
    <property type="entry name" value="NAD(P)-linked oxidoreductase"/>
    <property type="match status" value="1"/>
</dbReference>
<dbReference type="PANTHER" id="PTHR43364:SF1">
    <property type="entry name" value="OXIDOREDUCTASE YDHF"/>
    <property type="match status" value="1"/>
</dbReference>
<sequence length="293" mass="33293">MLQEKLQFSRIIQGVMNWGAWGAKMSTQQMAEQIEHVLDLGITTFDHADIYGGYTTEAEFGKAFKESGVNREDVQLISKLGIQYLSDERPYNRVKHYQYDATYILENTERSLQKLNTNYLDLLLLHRPSPLMDPLEIKGAIERLLTEGKIKSFGVSNFTPSQVAMLEKHIKVSGNQIECSITQYEPMLNGVLDDMVTKNILPMAWSPLGSIFKEHTQQTMRVQNVLKTLRAKYRTTIDQILIAWLLKHPSGIHPVIGTSKVSHAKAAVKAQEINLDIQDWFELLIASQGHKVP</sequence>
<dbReference type="InterPro" id="IPR023210">
    <property type="entry name" value="NADP_OxRdtase_dom"/>
</dbReference>
<reference evidence="2 3" key="1">
    <citation type="journal article" date="2010" name="J. Bacteriol.">
        <title>The complete genome sequence of Croceibacter atlanticus HTCC2559T.</title>
        <authorList>
            <person name="Oh H.M."/>
            <person name="Kang I."/>
            <person name="Ferriera S."/>
            <person name="Giovannoni S.J."/>
            <person name="Cho J.C."/>
        </authorList>
    </citation>
    <scope>NUCLEOTIDE SEQUENCE [LARGE SCALE GENOMIC DNA]</scope>
    <source>
        <strain evidence="3">ATCC BAA-628 / HTCC2559 / KCTC 12090</strain>
    </source>
</reference>
<dbReference type="InterPro" id="IPR020471">
    <property type="entry name" value="AKR"/>
</dbReference>
<dbReference type="PRINTS" id="PR00069">
    <property type="entry name" value="ALDKETRDTASE"/>
</dbReference>
<dbReference type="InterPro" id="IPR036812">
    <property type="entry name" value="NAD(P)_OxRdtase_dom_sf"/>
</dbReference>
<accession>A3U5K6</accession>